<dbReference type="AlphaFoldDB" id="A0A9E2BGQ8"/>
<protein>
    <recommendedName>
        <fullName evidence="3">Photosynthesis system II assembly factor Ycf48/Hcf136-like domain-containing protein</fullName>
    </recommendedName>
</protein>
<evidence type="ECO:0000313" key="2">
    <source>
        <dbReference type="Proteomes" id="UP000811545"/>
    </source>
</evidence>
<sequence>MPNPTNTQVIYAGTGEGVFKTTDGGENWKVVKKGWKGRHISITFLAIDPRDSQVLWAGTTTGVFKSTDGGENWVLMRIRD</sequence>
<reference evidence="1 2" key="1">
    <citation type="journal article" date="2021" name="bioRxiv">
        <title>Unique metabolic strategies in Hadean analogues reveal hints for primordial physiology.</title>
        <authorList>
            <person name="Nobu M.K."/>
            <person name="Nakai R."/>
            <person name="Tamazawa S."/>
            <person name="Mori H."/>
            <person name="Toyoda A."/>
            <person name="Ijiri A."/>
            <person name="Suzuki S."/>
            <person name="Kurokawa K."/>
            <person name="Kamagata Y."/>
            <person name="Tamaki H."/>
        </authorList>
    </citation>
    <scope>NUCLEOTIDE SEQUENCE [LARGE SCALE GENOMIC DNA]</scope>
    <source>
        <strain evidence="1">BS525</strain>
    </source>
</reference>
<gene>
    <name evidence="1" type="ORF">DDT42_01133</name>
</gene>
<name>A0A9E2BGQ8_PSYF1</name>
<dbReference type="EMBL" id="QLTW01000068">
    <property type="protein sequence ID" value="MBT9145263.1"/>
    <property type="molecule type" value="Genomic_DNA"/>
</dbReference>
<organism evidence="1 2">
    <name type="scientific">Psychracetigena formicireducens</name>
    <dbReference type="NCBI Taxonomy" id="2986056"/>
    <lineage>
        <taxon>Bacteria</taxon>
        <taxon>Bacillati</taxon>
        <taxon>Candidatus Lithacetigenota</taxon>
        <taxon>Candidatus Psychracetigena</taxon>
    </lineage>
</organism>
<accession>A0A9E2BGQ8</accession>
<dbReference type="Gene3D" id="2.130.10.10">
    <property type="entry name" value="YVTN repeat-like/Quinoprotein amine dehydrogenase"/>
    <property type="match status" value="1"/>
</dbReference>
<proteinExistence type="predicted"/>
<evidence type="ECO:0008006" key="3">
    <source>
        <dbReference type="Google" id="ProtNLM"/>
    </source>
</evidence>
<comment type="caution">
    <text evidence="1">The sequence shown here is derived from an EMBL/GenBank/DDBJ whole genome shotgun (WGS) entry which is preliminary data.</text>
</comment>
<evidence type="ECO:0000313" key="1">
    <source>
        <dbReference type="EMBL" id="MBT9145263.1"/>
    </source>
</evidence>
<dbReference type="SUPFAM" id="SSF110296">
    <property type="entry name" value="Oligoxyloglucan reducing end-specific cellobiohydrolase"/>
    <property type="match status" value="1"/>
</dbReference>
<dbReference type="Proteomes" id="UP000811545">
    <property type="component" value="Unassembled WGS sequence"/>
</dbReference>
<dbReference type="InterPro" id="IPR015943">
    <property type="entry name" value="WD40/YVTN_repeat-like_dom_sf"/>
</dbReference>